<dbReference type="STRING" id="1486262.TM49_10530"/>
<dbReference type="Gene3D" id="1.10.10.10">
    <property type="entry name" value="Winged helix-like DNA-binding domain superfamily/Winged helix DNA-binding domain"/>
    <property type="match status" value="1"/>
</dbReference>
<dbReference type="PATRIC" id="fig|1486262.3.peg.2181"/>
<dbReference type="GO" id="GO:0003700">
    <property type="term" value="F:DNA-binding transcription factor activity"/>
    <property type="evidence" value="ECO:0007669"/>
    <property type="project" value="InterPro"/>
</dbReference>
<dbReference type="EMBL" id="CP010803">
    <property type="protein sequence ID" value="AJY46004.1"/>
    <property type="molecule type" value="Genomic_DNA"/>
</dbReference>
<keyword evidence="4" id="KW-0804">Transcription</keyword>
<dbReference type="PANTHER" id="PTHR30579">
    <property type="entry name" value="TRANSCRIPTIONAL REGULATOR"/>
    <property type="match status" value="1"/>
</dbReference>
<evidence type="ECO:0000256" key="3">
    <source>
        <dbReference type="ARBA" id="ARBA00023125"/>
    </source>
</evidence>
<keyword evidence="7" id="KW-1185">Reference proteome</keyword>
<reference evidence="6 7" key="1">
    <citation type="journal article" date="2015" name="Genome Announc.">
        <title>Complete genome sequence of Martelella endophytica YC6887, which has antifungal activity associated with a halophyte.</title>
        <authorList>
            <person name="Khan A."/>
            <person name="Khan H."/>
            <person name="Chung E.J."/>
            <person name="Hossain M.T."/>
            <person name="Chung Y.R."/>
        </authorList>
    </citation>
    <scope>NUCLEOTIDE SEQUENCE [LARGE SCALE GENOMIC DNA]</scope>
    <source>
        <strain evidence="6">YC6887</strain>
    </source>
</reference>
<gene>
    <name evidence="6" type="ORF">TM49_10530</name>
</gene>
<dbReference type="InterPro" id="IPR050176">
    <property type="entry name" value="LTTR"/>
</dbReference>
<dbReference type="InterPro" id="IPR005119">
    <property type="entry name" value="LysR_subst-bd"/>
</dbReference>
<keyword evidence="3" id="KW-0238">DNA-binding</keyword>
<dbReference type="HOGENOM" id="CLU_039613_2_0_5"/>
<dbReference type="SUPFAM" id="SSF53850">
    <property type="entry name" value="Periplasmic binding protein-like II"/>
    <property type="match status" value="1"/>
</dbReference>
<dbReference type="Gene3D" id="3.40.190.290">
    <property type="match status" value="1"/>
</dbReference>
<evidence type="ECO:0000256" key="2">
    <source>
        <dbReference type="ARBA" id="ARBA00023015"/>
    </source>
</evidence>
<dbReference type="SUPFAM" id="SSF46785">
    <property type="entry name" value="Winged helix' DNA-binding domain"/>
    <property type="match status" value="1"/>
</dbReference>
<sequence length="305" mass="32708">MLQPNANWDLYRTLLAVIDTGSLSAAARQLGLTQPTVGRHIEALEASAGRQLFTRSQRGLEPTDTAVAMKPLAAAMAATADALRRTASGTGDSVSGSVRISASDVIAIEVLPSILAPLMAEHPRLEIEISVSDQVEDLLHRKADLAVRMVEPVQDALIARSVGQIAIGCFARRDVIERHGTPQSLGDLAGFPTIGFDNPLAYVRETLKAFPDVPLPRFNLRSDSNLAQLAGIRAGCGFGLCQLALGRRDANLVEVLAGQIPFSLPTWVAMHEDLRHSPRCRVVFDALVGGMKRYCSGDQSPSEGR</sequence>
<dbReference type="InterPro" id="IPR036390">
    <property type="entry name" value="WH_DNA-bd_sf"/>
</dbReference>
<dbReference type="PROSITE" id="PS50931">
    <property type="entry name" value="HTH_LYSR"/>
    <property type="match status" value="1"/>
</dbReference>
<name>A0A0D5LP52_MAREN</name>
<evidence type="ECO:0000256" key="4">
    <source>
        <dbReference type="ARBA" id="ARBA00023163"/>
    </source>
</evidence>
<proteinExistence type="inferred from homology"/>
<feature type="domain" description="HTH lysR-type" evidence="5">
    <location>
        <begin position="12"/>
        <end position="63"/>
    </location>
</feature>
<dbReference type="Proteomes" id="UP000032611">
    <property type="component" value="Chromosome"/>
</dbReference>
<organism evidence="6 7">
    <name type="scientific">Martelella endophytica</name>
    <dbReference type="NCBI Taxonomy" id="1486262"/>
    <lineage>
        <taxon>Bacteria</taxon>
        <taxon>Pseudomonadati</taxon>
        <taxon>Pseudomonadota</taxon>
        <taxon>Alphaproteobacteria</taxon>
        <taxon>Hyphomicrobiales</taxon>
        <taxon>Aurantimonadaceae</taxon>
        <taxon>Martelella</taxon>
    </lineage>
</organism>
<dbReference type="InterPro" id="IPR000847">
    <property type="entry name" value="LysR_HTH_N"/>
</dbReference>
<evidence type="ECO:0000259" key="5">
    <source>
        <dbReference type="PROSITE" id="PS50931"/>
    </source>
</evidence>
<protein>
    <submittedName>
        <fullName evidence="6">LysR family transcriptional regulator</fullName>
    </submittedName>
</protein>
<dbReference type="PANTHER" id="PTHR30579:SF3">
    <property type="entry name" value="TRANSCRIPTIONAL REGULATORY PROTEIN"/>
    <property type="match status" value="1"/>
</dbReference>
<dbReference type="GO" id="GO:0003677">
    <property type="term" value="F:DNA binding"/>
    <property type="evidence" value="ECO:0007669"/>
    <property type="project" value="UniProtKB-KW"/>
</dbReference>
<dbReference type="InterPro" id="IPR036388">
    <property type="entry name" value="WH-like_DNA-bd_sf"/>
</dbReference>
<keyword evidence="2" id="KW-0805">Transcription regulation</keyword>
<comment type="similarity">
    <text evidence="1">Belongs to the LysR transcriptional regulatory family.</text>
</comment>
<accession>A0A0D5LP52</accession>
<dbReference type="Pfam" id="PF03466">
    <property type="entry name" value="LysR_substrate"/>
    <property type="match status" value="1"/>
</dbReference>
<dbReference type="PRINTS" id="PR00039">
    <property type="entry name" value="HTHLYSR"/>
</dbReference>
<dbReference type="KEGG" id="mey:TM49_10530"/>
<evidence type="ECO:0000313" key="7">
    <source>
        <dbReference type="Proteomes" id="UP000032611"/>
    </source>
</evidence>
<dbReference type="OrthoDB" id="8339333at2"/>
<evidence type="ECO:0000313" key="6">
    <source>
        <dbReference type="EMBL" id="AJY46004.1"/>
    </source>
</evidence>
<dbReference type="AlphaFoldDB" id="A0A0D5LP52"/>
<dbReference type="Pfam" id="PF00126">
    <property type="entry name" value="HTH_1"/>
    <property type="match status" value="1"/>
</dbReference>
<evidence type="ECO:0000256" key="1">
    <source>
        <dbReference type="ARBA" id="ARBA00009437"/>
    </source>
</evidence>
<dbReference type="RefSeq" id="WP_045681120.1">
    <property type="nucleotide sequence ID" value="NZ_CP010803.1"/>
</dbReference>